<feature type="non-terminal residue" evidence="2">
    <location>
        <position position="238"/>
    </location>
</feature>
<accession>X8JIS4</accession>
<evidence type="ECO:0000259" key="1">
    <source>
        <dbReference type="PROSITE" id="PS50234"/>
    </source>
</evidence>
<dbReference type="SUPFAM" id="SSF53300">
    <property type="entry name" value="vWA-like"/>
    <property type="match status" value="1"/>
</dbReference>
<organism evidence="2 3">
    <name type="scientific">Rhizoctonia solani AG-3 Rhs1AP</name>
    <dbReference type="NCBI Taxonomy" id="1086054"/>
    <lineage>
        <taxon>Eukaryota</taxon>
        <taxon>Fungi</taxon>
        <taxon>Dikarya</taxon>
        <taxon>Basidiomycota</taxon>
        <taxon>Agaricomycotina</taxon>
        <taxon>Agaricomycetes</taxon>
        <taxon>Cantharellales</taxon>
        <taxon>Ceratobasidiaceae</taxon>
        <taxon>Rhizoctonia</taxon>
    </lineage>
</organism>
<protein>
    <submittedName>
        <fullName evidence="2">von willebrand factor type A domain protein</fullName>
    </submittedName>
</protein>
<dbReference type="CDD" id="cd00198">
    <property type="entry name" value="vWFA"/>
    <property type="match status" value="1"/>
</dbReference>
<reference evidence="3" key="1">
    <citation type="journal article" date="2014" name="Genome Announc.">
        <title>Draft genome sequence of the plant-pathogenic soil fungus Rhizoctonia solani anastomosis group 3 strain Rhs1AP.</title>
        <authorList>
            <person name="Cubeta M.A."/>
            <person name="Thomas E."/>
            <person name="Dean R.A."/>
            <person name="Jabaji S."/>
            <person name="Neate S.M."/>
            <person name="Tavantzis S."/>
            <person name="Toda T."/>
            <person name="Vilgalys R."/>
            <person name="Bharathan N."/>
            <person name="Fedorova-Abrams N."/>
            <person name="Pakala S.B."/>
            <person name="Pakala S.M."/>
            <person name="Zafar N."/>
            <person name="Joardar V."/>
            <person name="Losada L."/>
            <person name="Nierman W.C."/>
        </authorList>
    </citation>
    <scope>NUCLEOTIDE SEQUENCE [LARGE SCALE GENOMIC DNA]</scope>
    <source>
        <strain evidence="3">AG-3</strain>
    </source>
</reference>
<dbReference type="InterPro" id="IPR036465">
    <property type="entry name" value="vWFA_dom_sf"/>
</dbReference>
<gene>
    <name evidence="2" type="ORF">RSOL_460670</name>
</gene>
<dbReference type="EMBL" id="JATN01000317">
    <property type="protein sequence ID" value="EUC62868.1"/>
    <property type="molecule type" value="Genomic_DNA"/>
</dbReference>
<name>X8JIS4_9AGAM</name>
<dbReference type="Proteomes" id="UP000030108">
    <property type="component" value="Unassembled WGS sequence"/>
</dbReference>
<sequence length="238" mass="26808">MHDITPQPTPIRARLASEECDNRYGAVVSALYSFWKSREGHQVTSSSVVREDHYSVVAFDDEAEARVENDWRLTTNQLVDKLIPQEHVSCGGTDFEKAIEVAHEVLERSWSSQRAPILVFLSDGEGWINEESIRNLCNLSVKLGQALAFYAISFGLDTESDPLRLMVSVAEQVFQSAPASAKDSIIEHLPEDLKLIAKAEGFGDQQKWSIWKIFMIKHDDESQELGMMKVVFFSSNAE</sequence>
<dbReference type="AlphaFoldDB" id="X8JIS4"/>
<proteinExistence type="predicted"/>
<dbReference type="InterPro" id="IPR002035">
    <property type="entry name" value="VWF_A"/>
</dbReference>
<dbReference type="OrthoDB" id="2343366at2759"/>
<dbReference type="Gene3D" id="3.40.50.410">
    <property type="entry name" value="von Willebrand factor, type A domain"/>
    <property type="match status" value="1"/>
</dbReference>
<evidence type="ECO:0000313" key="3">
    <source>
        <dbReference type="Proteomes" id="UP000030108"/>
    </source>
</evidence>
<comment type="caution">
    <text evidence="2">The sequence shown here is derived from an EMBL/GenBank/DDBJ whole genome shotgun (WGS) entry which is preliminary data.</text>
</comment>
<evidence type="ECO:0000313" key="2">
    <source>
        <dbReference type="EMBL" id="EUC62868.1"/>
    </source>
</evidence>
<feature type="domain" description="VWFA" evidence="1">
    <location>
        <begin position="53"/>
        <end position="193"/>
    </location>
</feature>
<dbReference type="Pfam" id="PF13519">
    <property type="entry name" value="VWA_2"/>
    <property type="match status" value="1"/>
</dbReference>
<dbReference type="PROSITE" id="PS50234">
    <property type="entry name" value="VWFA"/>
    <property type="match status" value="1"/>
</dbReference>